<dbReference type="PANTHER" id="PTHR47165:SF4">
    <property type="entry name" value="OS03G0429900 PROTEIN"/>
    <property type="match status" value="1"/>
</dbReference>
<gene>
    <name evidence="9" type="ORF">SteCoe_24752</name>
</gene>
<evidence type="ECO:0000313" key="10">
    <source>
        <dbReference type="Proteomes" id="UP000187209"/>
    </source>
</evidence>
<dbReference type="CDD" id="cd04475">
    <property type="entry name" value="RPA1_DBD_B"/>
    <property type="match status" value="1"/>
</dbReference>
<evidence type="ECO:0000259" key="6">
    <source>
        <dbReference type="Pfam" id="PF02721"/>
    </source>
</evidence>
<keyword evidence="3" id="KW-0863">Zinc-finger</keyword>
<evidence type="ECO:0000256" key="3">
    <source>
        <dbReference type="ARBA" id="ARBA00022771"/>
    </source>
</evidence>
<proteinExistence type="inferred from homology"/>
<dbReference type="InterPro" id="IPR012340">
    <property type="entry name" value="NA-bd_OB-fold"/>
</dbReference>
<keyword evidence="2" id="KW-0479">Metal-binding</keyword>
<reference evidence="9 10" key="1">
    <citation type="submission" date="2016-11" db="EMBL/GenBank/DDBJ databases">
        <title>The macronuclear genome of Stentor coeruleus: a giant cell with tiny introns.</title>
        <authorList>
            <person name="Slabodnick M."/>
            <person name="Ruby J.G."/>
            <person name="Reiff S.B."/>
            <person name="Swart E.C."/>
            <person name="Gosai S."/>
            <person name="Prabakaran S."/>
            <person name="Witkowska E."/>
            <person name="Larue G.E."/>
            <person name="Fisher S."/>
            <person name="Freeman R.M."/>
            <person name="Gunawardena J."/>
            <person name="Chu W."/>
            <person name="Stover N.A."/>
            <person name="Gregory B.D."/>
            <person name="Nowacki M."/>
            <person name="Derisi J."/>
            <person name="Roy S.W."/>
            <person name="Marshall W.F."/>
            <person name="Sood P."/>
        </authorList>
    </citation>
    <scope>NUCLEOTIDE SEQUENCE [LARGE SCALE GENOMIC DNA]</scope>
    <source>
        <strain evidence="9">WM001</strain>
    </source>
</reference>
<comment type="caution">
    <text evidence="9">The sequence shown here is derived from an EMBL/GenBank/DDBJ whole genome shotgun (WGS) entry which is preliminary data.</text>
</comment>
<feature type="domain" description="Replication factor A C-terminal" evidence="7">
    <location>
        <begin position="398"/>
        <end position="534"/>
    </location>
</feature>
<evidence type="ECO:0000259" key="8">
    <source>
        <dbReference type="Pfam" id="PF16900"/>
    </source>
</evidence>
<dbReference type="Gene3D" id="2.40.50.140">
    <property type="entry name" value="Nucleic acid-binding proteins"/>
    <property type="match status" value="4"/>
</dbReference>
<protein>
    <recommendedName>
        <fullName evidence="11">Replication protein A subunit</fullName>
    </recommendedName>
</protein>
<dbReference type="OrthoDB" id="295159at2759"/>
<comment type="similarity">
    <text evidence="1">Belongs to the replication factor A protein 1 family.</text>
</comment>
<dbReference type="Pfam" id="PF02721">
    <property type="entry name" value="DUF223"/>
    <property type="match status" value="1"/>
</dbReference>
<accession>A0A1R2BGW5</accession>
<dbReference type="Proteomes" id="UP000187209">
    <property type="component" value="Unassembled WGS sequence"/>
</dbReference>
<evidence type="ECO:0000256" key="4">
    <source>
        <dbReference type="ARBA" id="ARBA00022833"/>
    </source>
</evidence>
<evidence type="ECO:0000259" key="7">
    <source>
        <dbReference type="Pfam" id="PF08646"/>
    </source>
</evidence>
<dbReference type="InterPro" id="IPR003871">
    <property type="entry name" value="RFA1B/D_OB_1st"/>
</dbReference>
<evidence type="ECO:0000256" key="1">
    <source>
        <dbReference type="ARBA" id="ARBA00005690"/>
    </source>
</evidence>
<keyword evidence="5" id="KW-0238">DNA-binding</keyword>
<dbReference type="InterPro" id="IPR047192">
    <property type="entry name" value="Euk_RPA1_DBD_C"/>
</dbReference>
<dbReference type="CDD" id="cd04474">
    <property type="entry name" value="RPA1_DBD_A"/>
    <property type="match status" value="1"/>
</dbReference>
<dbReference type="GO" id="GO:0008270">
    <property type="term" value="F:zinc ion binding"/>
    <property type="evidence" value="ECO:0007669"/>
    <property type="project" value="UniProtKB-KW"/>
</dbReference>
<evidence type="ECO:0000313" key="9">
    <source>
        <dbReference type="EMBL" id="OMJ75990.1"/>
    </source>
</evidence>
<sequence length="549" mass="62275">MITKGSIVKAVTYQDTKINPFIVQIYDINRMLNDVIFVEVSDEDTKIEAKLDSNLSNLLDSGAIKVNQLISVDSYKISDFEGRPVLDISSLTCNQIVPKIGTPMPISKKIQKLSEQYTPISALSTFLYDWTLKAKVIKKSELKEYLNKKLQRNEKYMSCTLLDNYNTRIQASFFSEAAEKFFQTIEEDKIYLFSGGSISLAEQKYRTPECSYQLSFNASASIIPSQDQTWKIIAVDRAVTPIEKIVNMPEKSLVDVLGIVQEVGDVVERTSKKGQALIQRVLKIFDRSRKLIEISLWNEQATDQKILSLVPQESVFHGKGLIITHYNGGVGLSTSRSLSELICNPKDESANDLLNWYKNSGNDPLVELSEKKEPRRIELQLKTVAEIQHMPAIKDEKFQVLGHVTMRKNEINLAYESCIGCKKKVNQESDGFYYCQGCRKSSKEFIHRFLLRGIIISDFTGSIFATAFHETGELILDMKVKDFVVKSEEEKQEIIKNANSKHFSFTIRINEVKTLEGNTRTEYTISNASFINHGDCTKKILNLVSNGIN</sequence>
<dbReference type="InterPro" id="IPR031657">
    <property type="entry name" value="REPA_OB_2"/>
</dbReference>
<evidence type="ECO:0008006" key="11">
    <source>
        <dbReference type="Google" id="ProtNLM"/>
    </source>
</evidence>
<dbReference type="SUPFAM" id="SSF50249">
    <property type="entry name" value="Nucleic acid-binding proteins"/>
    <property type="match status" value="3"/>
</dbReference>
<dbReference type="GO" id="GO:0003677">
    <property type="term" value="F:DNA binding"/>
    <property type="evidence" value="ECO:0007669"/>
    <property type="project" value="UniProtKB-KW"/>
</dbReference>
<feature type="domain" description="Replication protein A 70 kDa DNA-binding subunit B/D first OB fold" evidence="6">
    <location>
        <begin position="116"/>
        <end position="223"/>
    </location>
</feature>
<dbReference type="InterPro" id="IPR013955">
    <property type="entry name" value="Rep_factor-A_C"/>
</dbReference>
<evidence type="ECO:0000256" key="2">
    <source>
        <dbReference type="ARBA" id="ARBA00022723"/>
    </source>
</evidence>
<name>A0A1R2BGW5_9CILI</name>
<dbReference type="CDD" id="cd04476">
    <property type="entry name" value="RPA1_DBD_C"/>
    <property type="match status" value="1"/>
</dbReference>
<keyword evidence="10" id="KW-1185">Reference proteome</keyword>
<dbReference type="FunFam" id="2.40.50.140:FF:000041">
    <property type="entry name" value="Replication protein A subunit"/>
    <property type="match status" value="1"/>
</dbReference>
<feature type="domain" description="Replication protein A OB" evidence="8">
    <location>
        <begin position="242"/>
        <end position="337"/>
    </location>
</feature>
<dbReference type="PANTHER" id="PTHR47165">
    <property type="entry name" value="OS03G0429900 PROTEIN"/>
    <property type="match status" value="1"/>
</dbReference>
<dbReference type="AlphaFoldDB" id="A0A1R2BGW5"/>
<organism evidence="9 10">
    <name type="scientific">Stentor coeruleus</name>
    <dbReference type="NCBI Taxonomy" id="5963"/>
    <lineage>
        <taxon>Eukaryota</taxon>
        <taxon>Sar</taxon>
        <taxon>Alveolata</taxon>
        <taxon>Ciliophora</taxon>
        <taxon>Postciliodesmatophora</taxon>
        <taxon>Heterotrichea</taxon>
        <taxon>Heterotrichida</taxon>
        <taxon>Stentoridae</taxon>
        <taxon>Stentor</taxon>
    </lineage>
</organism>
<keyword evidence="4" id="KW-0862">Zinc</keyword>
<dbReference type="EMBL" id="MPUH01000658">
    <property type="protein sequence ID" value="OMJ75990.1"/>
    <property type="molecule type" value="Genomic_DNA"/>
</dbReference>
<dbReference type="Pfam" id="PF16900">
    <property type="entry name" value="REPA_OB_2"/>
    <property type="match status" value="1"/>
</dbReference>
<evidence type="ECO:0000256" key="5">
    <source>
        <dbReference type="ARBA" id="ARBA00023125"/>
    </source>
</evidence>
<dbReference type="Pfam" id="PF08646">
    <property type="entry name" value="Rep_fac-A_C"/>
    <property type="match status" value="1"/>
</dbReference>